<gene>
    <name evidence="1" type="ORF">CA264_10255</name>
</gene>
<dbReference type="EMBL" id="CP021235">
    <property type="protein sequence ID" value="ARS35793.1"/>
    <property type="molecule type" value="Genomic_DNA"/>
</dbReference>
<sequence length="87" mass="10210">MLYDYSWKARQENDNPIVTGFPDNALLDRNEGYEVLYLINQVAQKYSWKPDGGVAGHKIEKMLRAMPGSIRSRRNVMDWLGNNWSRY</sequence>
<organism evidence="1 2">
    <name type="scientific">Pontibacter actiniarum</name>
    <dbReference type="NCBI Taxonomy" id="323450"/>
    <lineage>
        <taxon>Bacteria</taxon>
        <taxon>Pseudomonadati</taxon>
        <taxon>Bacteroidota</taxon>
        <taxon>Cytophagia</taxon>
        <taxon>Cytophagales</taxon>
        <taxon>Hymenobacteraceae</taxon>
        <taxon>Pontibacter</taxon>
    </lineage>
</organism>
<evidence type="ECO:0000313" key="1">
    <source>
        <dbReference type="EMBL" id="ARS35793.1"/>
    </source>
</evidence>
<dbReference type="KEGG" id="pact:CA264_10255"/>
<evidence type="ECO:0000313" key="2">
    <source>
        <dbReference type="Proteomes" id="UP000266292"/>
    </source>
</evidence>
<dbReference type="OrthoDB" id="796745at2"/>
<reference evidence="2" key="1">
    <citation type="submission" date="2017-05" db="EMBL/GenBank/DDBJ databases">
        <authorList>
            <person name="Ray J."/>
            <person name="Price M."/>
            <person name="Deutschbauer A."/>
        </authorList>
    </citation>
    <scope>NUCLEOTIDE SEQUENCE [LARGE SCALE GENOMIC DNA]</scope>
    <source>
        <strain evidence="2">DSM 19842</strain>
    </source>
</reference>
<dbReference type="Proteomes" id="UP000266292">
    <property type="component" value="Chromosome"/>
</dbReference>
<proteinExistence type="predicted"/>
<protein>
    <submittedName>
        <fullName evidence="1">Uncharacterized protein</fullName>
    </submittedName>
</protein>
<keyword evidence="2" id="KW-1185">Reference proteome</keyword>
<name>A0A1X9YSG0_9BACT</name>
<accession>A0A1X9YSG0</accession>
<dbReference type="AlphaFoldDB" id="A0A1X9YSG0"/>